<dbReference type="Gene3D" id="3.40.50.1460">
    <property type="match status" value="1"/>
</dbReference>
<organism evidence="2 3">
    <name type="scientific">Saccharothrix carnea</name>
    <dbReference type="NCBI Taxonomy" id="1280637"/>
    <lineage>
        <taxon>Bacteria</taxon>
        <taxon>Bacillati</taxon>
        <taxon>Actinomycetota</taxon>
        <taxon>Actinomycetes</taxon>
        <taxon>Pseudonocardiales</taxon>
        <taxon>Pseudonocardiaceae</taxon>
        <taxon>Saccharothrix</taxon>
    </lineage>
</organism>
<reference evidence="2 3" key="1">
    <citation type="submission" date="2018-03" db="EMBL/GenBank/DDBJ databases">
        <title>Genomic Encyclopedia of Type Strains, Phase III (KMG-III): the genomes of soil and plant-associated and newly described type strains.</title>
        <authorList>
            <person name="Whitman W."/>
        </authorList>
    </citation>
    <scope>NUCLEOTIDE SEQUENCE [LARGE SCALE GENOMIC DNA]</scope>
    <source>
        <strain evidence="2 3">CGMCC 4.7097</strain>
    </source>
</reference>
<dbReference type="AlphaFoldDB" id="A0A2P8I3W4"/>
<dbReference type="Proteomes" id="UP000241118">
    <property type="component" value="Unassembled WGS sequence"/>
</dbReference>
<proteinExistence type="predicted"/>
<keyword evidence="3" id="KW-1185">Reference proteome</keyword>
<dbReference type="InterPro" id="IPR011600">
    <property type="entry name" value="Pept_C14_caspase"/>
</dbReference>
<dbReference type="Pfam" id="PF00656">
    <property type="entry name" value="Peptidase_C14"/>
    <property type="match status" value="1"/>
</dbReference>
<protein>
    <recommendedName>
        <fullName evidence="1">Peptidase C14 caspase domain-containing protein</fullName>
    </recommendedName>
</protein>
<evidence type="ECO:0000259" key="1">
    <source>
        <dbReference type="Pfam" id="PF00656"/>
    </source>
</evidence>
<feature type="domain" description="Peptidase C14 caspase" evidence="1">
    <location>
        <begin position="21"/>
        <end position="215"/>
    </location>
</feature>
<gene>
    <name evidence="2" type="ORF">B0I31_110250</name>
</gene>
<dbReference type="GO" id="GO:0006508">
    <property type="term" value="P:proteolysis"/>
    <property type="evidence" value="ECO:0007669"/>
    <property type="project" value="InterPro"/>
</dbReference>
<comment type="caution">
    <text evidence="2">The sequence shown here is derived from an EMBL/GenBank/DDBJ whole genome shotgun (WGS) entry which is preliminary data.</text>
</comment>
<evidence type="ECO:0000313" key="2">
    <source>
        <dbReference type="EMBL" id="PSL53157.1"/>
    </source>
</evidence>
<dbReference type="GO" id="GO:0004197">
    <property type="term" value="F:cysteine-type endopeptidase activity"/>
    <property type="evidence" value="ECO:0007669"/>
    <property type="project" value="InterPro"/>
</dbReference>
<dbReference type="EMBL" id="PYAX01000010">
    <property type="protein sequence ID" value="PSL53157.1"/>
    <property type="molecule type" value="Genomic_DNA"/>
</dbReference>
<accession>A0A2P8I3W4</accession>
<name>A0A2P8I3W4_SACCR</name>
<evidence type="ECO:0000313" key="3">
    <source>
        <dbReference type="Proteomes" id="UP000241118"/>
    </source>
</evidence>
<sequence length="256" mass="26926">MVFDAPVSTPTAGLPDPATSRAVLITAQYRLQRGRPKVAAGARDLARLLRDERLWGLPAENCTVLEDPGTAGEVVRAIRSAAGAVGTEGRLLVYFAGHGYQDDHGGLYLGVRDTDPGNFRSSALRFDSIGLPMSEDDVVMLDCSYAGNAGWSAVSGRGVILGATDADRRVATFSDGSHHTAFTDALIDVLRLGVVNGADYLDAPTIHEAIRAKLVNRPVPQPVCHVMGDGGLRPVVRNANSCSGTTAPRSPISPPS</sequence>